<keyword evidence="6" id="KW-0732">Signal</keyword>
<evidence type="ECO:0000256" key="4">
    <source>
        <dbReference type="PROSITE-ProRule" id="PRU00433"/>
    </source>
</evidence>
<sequence>MNKFYKTGLQVSAILFSSVLMVACDINAQADRDMSNDPGSEYAPQMYNSIPYESLKQEEDNKYNPGGMNMRVPARNTIARGKMAFIDHSADSSNMDVMGAGLVNPVHSNAAVLEDGKILYTRMCAHCHGESGAGDGLVAPKFKGVANLTSAGIKVKSESHIYQVITKGKGRMMPHNTQVNPEERWKIAMYVKQVIQGEGAPAESVDQAGSADKTNASADVNSNESTNPVK</sequence>
<keyword evidence="1 4" id="KW-0349">Heme</keyword>
<proteinExistence type="predicted"/>
<dbReference type="RefSeq" id="WP_378016075.1">
    <property type="nucleotide sequence ID" value="NZ_JBHSKT010000002.1"/>
</dbReference>
<dbReference type="PROSITE" id="PS51257">
    <property type="entry name" value="PROKAR_LIPOPROTEIN"/>
    <property type="match status" value="1"/>
</dbReference>
<evidence type="ECO:0000256" key="3">
    <source>
        <dbReference type="ARBA" id="ARBA00023004"/>
    </source>
</evidence>
<keyword evidence="9" id="KW-1185">Reference proteome</keyword>
<evidence type="ECO:0000313" key="8">
    <source>
        <dbReference type="EMBL" id="MFC5269695.1"/>
    </source>
</evidence>
<keyword evidence="3 4" id="KW-0408">Iron</keyword>
<evidence type="ECO:0000259" key="7">
    <source>
        <dbReference type="PROSITE" id="PS51007"/>
    </source>
</evidence>
<name>A0ABW0E8W0_9BACT</name>
<dbReference type="Proteomes" id="UP001596161">
    <property type="component" value="Unassembled WGS sequence"/>
</dbReference>
<feature type="region of interest" description="Disordered" evidence="5">
    <location>
        <begin position="201"/>
        <end position="230"/>
    </location>
</feature>
<feature type="signal peptide" evidence="6">
    <location>
        <begin position="1"/>
        <end position="23"/>
    </location>
</feature>
<comment type="caution">
    <text evidence="8">The sequence shown here is derived from an EMBL/GenBank/DDBJ whole genome shotgun (WGS) entry which is preliminary data.</text>
</comment>
<dbReference type="EMBL" id="JBHSKT010000002">
    <property type="protein sequence ID" value="MFC5269695.1"/>
    <property type="molecule type" value="Genomic_DNA"/>
</dbReference>
<dbReference type="InterPro" id="IPR036909">
    <property type="entry name" value="Cyt_c-like_dom_sf"/>
</dbReference>
<evidence type="ECO:0000313" key="9">
    <source>
        <dbReference type="Proteomes" id="UP001596161"/>
    </source>
</evidence>
<dbReference type="InterPro" id="IPR009056">
    <property type="entry name" value="Cyt_c-like_dom"/>
</dbReference>
<evidence type="ECO:0000256" key="6">
    <source>
        <dbReference type="SAM" id="SignalP"/>
    </source>
</evidence>
<dbReference type="SUPFAM" id="SSF46626">
    <property type="entry name" value="Cytochrome c"/>
    <property type="match status" value="1"/>
</dbReference>
<dbReference type="Gene3D" id="1.10.760.10">
    <property type="entry name" value="Cytochrome c-like domain"/>
    <property type="match status" value="1"/>
</dbReference>
<reference evidence="9" key="1">
    <citation type="journal article" date="2019" name="Int. J. Syst. Evol. Microbiol.">
        <title>The Global Catalogue of Microorganisms (GCM) 10K type strain sequencing project: providing services to taxonomists for standard genome sequencing and annotation.</title>
        <authorList>
            <consortium name="The Broad Institute Genomics Platform"/>
            <consortium name="The Broad Institute Genome Sequencing Center for Infectious Disease"/>
            <person name="Wu L."/>
            <person name="Ma J."/>
        </authorList>
    </citation>
    <scope>NUCLEOTIDE SEQUENCE [LARGE SCALE GENOMIC DNA]</scope>
    <source>
        <strain evidence="9">KACC 12602</strain>
    </source>
</reference>
<evidence type="ECO:0000256" key="5">
    <source>
        <dbReference type="SAM" id="MobiDB-lite"/>
    </source>
</evidence>
<feature type="domain" description="Cytochrome c" evidence="7">
    <location>
        <begin position="111"/>
        <end position="195"/>
    </location>
</feature>
<dbReference type="PROSITE" id="PS51007">
    <property type="entry name" value="CYTC"/>
    <property type="match status" value="1"/>
</dbReference>
<gene>
    <name evidence="8" type="ORF">ACFPIB_03670</name>
</gene>
<keyword evidence="2 4" id="KW-0479">Metal-binding</keyword>
<protein>
    <submittedName>
        <fullName evidence="8">C-type cytochrome</fullName>
    </submittedName>
</protein>
<dbReference type="PANTHER" id="PTHR40394">
    <property type="entry name" value="LIPOPROTEIN-RELATED"/>
    <property type="match status" value="1"/>
</dbReference>
<evidence type="ECO:0000256" key="1">
    <source>
        <dbReference type="ARBA" id="ARBA00022617"/>
    </source>
</evidence>
<feature type="compositionally biased region" description="Polar residues" evidence="5">
    <location>
        <begin position="212"/>
        <end position="230"/>
    </location>
</feature>
<organism evidence="8 9">
    <name type="scientific">Adhaeribacter terreus</name>
    <dbReference type="NCBI Taxonomy" id="529703"/>
    <lineage>
        <taxon>Bacteria</taxon>
        <taxon>Pseudomonadati</taxon>
        <taxon>Bacteroidota</taxon>
        <taxon>Cytophagia</taxon>
        <taxon>Cytophagales</taxon>
        <taxon>Hymenobacteraceae</taxon>
        <taxon>Adhaeribacter</taxon>
    </lineage>
</organism>
<feature type="chain" id="PRO_5046556937" evidence="6">
    <location>
        <begin position="24"/>
        <end position="230"/>
    </location>
</feature>
<dbReference type="PANTHER" id="PTHR40394:SF2">
    <property type="entry name" value="QUINOL:CYTOCHROME C OXIDOREDUCTASE MEMBRANE PROTEIN"/>
    <property type="match status" value="1"/>
</dbReference>
<accession>A0ABW0E8W0</accession>
<evidence type="ECO:0000256" key="2">
    <source>
        <dbReference type="ARBA" id="ARBA00022723"/>
    </source>
</evidence>
<dbReference type="Pfam" id="PF13442">
    <property type="entry name" value="Cytochrome_CBB3"/>
    <property type="match status" value="1"/>
</dbReference>